<organism evidence="1 2">
    <name type="scientific">Hydrogenothermus marinus</name>
    <dbReference type="NCBI Taxonomy" id="133270"/>
    <lineage>
        <taxon>Bacteria</taxon>
        <taxon>Pseudomonadati</taxon>
        <taxon>Aquificota</taxon>
        <taxon>Aquificia</taxon>
        <taxon>Aquificales</taxon>
        <taxon>Hydrogenothermaceae</taxon>
        <taxon>Hydrogenothermus</taxon>
    </lineage>
</organism>
<proteinExistence type="predicted"/>
<reference evidence="1 2" key="1">
    <citation type="submission" date="2018-10" db="EMBL/GenBank/DDBJ databases">
        <title>Genomic Encyclopedia of Archaeal and Bacterial Type Strains, Phase II (KMG-II): from individual species to whole genera.</title>
        <authorList>
            <person name="Goeker M."/>
        </authorList>
    </citation>
    <scope>NUCLEOTIDE SEQUENCE [LARGE SCALE GENOMIC DNA]</scope>
    <source>
        <strain evidence="1 2">VM1</strain>
    </source>
</reference>
<sequence length="70" mass="8253">MKDCYYANTFSKEVPCNPLSYLAYKAAIKEGKNEDLARKFQYSCYYGCNKYKNNLKLPSYQEFKTAMCNF</sequence>
<evidence type="ECO:0000313" key="1">
    <source>
        <dbReference type="EMBL" id="RMA97898.1"/>
    </source>
</evidence>
<protein>
    <submittedName>
        <fullName evidence="1">Uncharacterized protein</fullName>
    </submittedName>
</protein>
<dbReference type="AlphaFoldDB" id="A0A3M0BSU3"/>
<accession>A0A3M0BSU3</accession>
<evidence type="ECO:0000313" key="2">
    <source>
        <dbReference type="Proteomes" id="UP000280842"/>
    </source>
</evidence>
<gene>
    <name evidence="1" type="ORF">CLV39_0534</name>
</gene>
<name>A0A3M0BSU3_9AQUI</name>
<comment type="caution">
    <text evidence="1">The sequence shown here is derived from an EMBL/GenBank/DDBJ whole genome shotgun (WGS) entry which is preliminary data.</text>
</comment>
<keyword evidence="2" id="KW-1185">Reference proteome</keyword>
<dbReference type="Proteomes" id="UP000280842">
    <property type="component" value="Unassembled WGS sequence"/>
</dbReference>
<dbReference type="EMBL" id="REFO01000010">
    <property type="protein sequence ID" value="RMA97898.1"/>
    <property type="molecule type" value="Genomic_DNA"/>
</dbReference>
<dbReference type="RefSeq" id="WP_147435392.1">
    <property type="nucleotide sequence ID" value="NZ_REFO01000010.1"/>
</dbReference>